<sequence>MPFGADPWRLTAEGATLGASHVPPIFALGNGFVGVRGPGEADGAPRVYLNGVFEKMPIAYHESAHGFATESDTRLAVADATLPEILIDGAAPGAPVRIDLDMRRGLLVQHFVVAGRALRVEQLVAMDRSGLIATRVAVDAGDAPVRLSVMPRVSAPPVDAHEVDPDAPHDPRVGPAFKASPWDEALVRADGRIDRLRRTGFAVAAFGSGGGEIALAAGEGGALDSFAAYAARRGDGGAEAALAAAEAALAAARDAGFDALVAEQADWFAAWWDEAFISFPDAPLAEQSLRHALFQLVQAVGRDGSASIGAKGQTGEGYEGHVFWDADSYVLPALVAIRPEIARSMLRWRIDRLDPARANARAMGHERGALYPWRTIEGSECSAYFPAGSAQYHINADIAHALRLYVEATGDRAILAEGGAQMLVETARIWMEIGYHDSARDDAFVINRVTGPDEYTALVDNNLYTNMLAAAHLRFAVAELGGSDLLPADEAGRMSRAAAKMLLPYDEARGVYAQDDAFFARQPWPFAETPPERYPLLLHFHPLTIYRRQVNKQADAVLATVLFRDHFDAGTRRRMFDAYEAVTVHDSTLSASAFAAAAAGIGDGDRAAGYWRVSLLTDLLDLFGNSGHGLHMAALAGSWTALAMGFAGMRAEADAISFAPIAIPGVGAYAFRTRYRGRLIEVSVEGEATRYRLVSGDPIEIRHRGKPLRLTTDAGLCTA</sequence>
<feature type="binding site" evidence="3">
    <location>
        <begin position="552"/>
        <end position="553"/>
    </location>
    <ligand>
        <name>substrate</name>
    </ligand>
</feature>
<dbReference type="Pfam" id="PF03632">
    <property type="entry name" value="Glyco_hydro_65m"/>
    <property type="match status" value="1"/>
</dbReference>
<dbReference type="SUPFAM" id="SSF48208">
    <property type="entry name" value="Six-hairpin glycosidases"/>
    <property type="match status" value="1"/>
</dbReference>
<dbReference type="Pfam" id="PF03636">
    <property type="entry name" value="Glyco_hydro_65N"/>
    <property type="match status" value="1"/>
</dbReference>
<dbReference type="PIRSF" id="PIRSF036289">
    <property type="entry name" value="Glycosyl_hydrolase_malt_phosph"/>
    <property type="match status" value="1"/>
</dbReference>
<feature type="domain" description="Glycoside hydrolase family 65 N-terminal" evidence="6">
    <location>
        <begin position="25"/>
        <end position="155"/>
    </location>
</feature>
<feature type="domain" description="Glycoside hydrolase family 65 central catalytic" evidence="4">
    <location>
        <begin position="290"/>
        <end position="640"/>
    </location>
</feature>
<evidence type="ECO:0000259" key="5">
    <source>
        <dbReference type="Pfam" id="PF03633"/>
    </source>
</evidence>
<dbReference type="InterPro" id="IPR037018">
    <property type="entry name" value="GH65_N"/>
</dbReference>
<dbReference type="InterPro" id="IPR005196">
    <property type="entry name" value="Glyco_hydro_65_N"/>
</dbReference>
<dbReference type="InterPro" id="IPR008928">
    <property type="entry name" value="6-hairpin_glycosidase_sf"/>
</dbReference>
<feature type="domain" description="Glycoside hydrolase family 65 C-terminal" evidence="5">
    <location>
        <begin position="649"/>
        <end position="710"/>
    </location>
</feature>
<evidence type="ECO:0000259" key="6">
    <source>
        <dbReference type="Pfam" id="PF03636"/>
    </source>
</evidence>
<dbReference type="Pfam" id="PF03633">
    <property type="entry name" value="Glyco_hydro_65C"/>
    <property type="match status" value="1"/>
</dbReference>
<keyword evidence="7" id="KW-0378">Hydrolase</keyword>
<dbReference type="InterPro" id="IPR005194">
    <property type="entry name" value="Glyco_hydro_65_C"/>
</dbReference>
<gene>
    <name evidence="7" type="ORF">DI623_02135</name>
</gene>
<dbReference type="EMBL" id="QFNN01000005">
    <property type="protein sequence ID" value="PZO91765.1"/>
    <property type="molecule type" value="Genomic_DNA"/>
</dbReference>
<evidence type="ECO:0000259" key="4">
    <source>
        <dbReference type="Pfam" id="PF03632"/>
    </source>
</evidence>
<dbReference type="InterPro" id="IPR017045">
    <property type="entry name" value="Malt_Pase/Glycosyl_Hdrlase"/>
</dbReference>
<comment type="similarity">
    <text evidence="1">Belongs to the glycosyl hydrolase 65 family.</text>
</comment>
<dbReference type="Gene3D" id="1.50.10.10">
    <property type="match status" value="1"/>
</dbReference>
<feature type="active site" description="Proton donor" evidence="2">
    <location>
        <position position="454"/>
    </location>
</feature>
<organism evidence="7 8">
    <name type="scientific">Sphingomonas sanxanigenens</name>
    <dbReference type="NCBI Taxonomy" id="397260"/>
    <lineage>
        <taxon>Bacteria</taxon>
        <taxon>Pseudomonadati</taxon>
        <taxon>Pseudomonadota</taxon>
        <taxon>Alphaproteobacteria</taxon>
        <taxon>Sphingomonadales</taxon>
        <taxon>Sphingomonadaceae</taxon>
        <taxon>Sphingomonas</taxon>
    </lineage>
</organism>
<dbReference type="InterPro" id="IPR011013">
    <property type="entry name" value="Gal_mutarotase_sf_dom"/>
</dbReference>
<proteinExistence type="inferred from homology"/>
<evidence type="ECO:0000313" key="7">
    <source>
        <dbReference type="EMBL" id="PZO91765.1"/>
    </source>
</evidence>
<comment type="caution">
    <text evidence="7">The sequence shown here is derived from an EMBL/GenBank/DDBJ whole genome shotgun (WGS) entry which is preliminary data.</text>
</comment>
<accession>A0A2W5C9B7</accession>
<evidence type="ECO:0000256" key="1">
    <source>
        <dbReference type="ARBA" id="ARBA00006768"/>
    </source>
</evidence>
<dbReference type="AlphaFoldDB" id="A0A2W5C9B7"/>
<evidence type="ECO:0000256" key="2">
    <source>
        <dbReference type="PIRSR" id="PIRSR036289-50"/>
    </source>
</evidence>
<dbReference type="GO" id="GO:0004553">
    <property type="term" value="F:hydrolase activity, hydrolyzing O-glycosyl compounds"/>
    <property type="evidence" value="ECO:0007669"/>
    <property type="project" value="TreeGrafter"/>
</dbReference>
<dbReference type="GO" id="GO:0030246">
    <property type="term" value="F:carbohydrate binding"/>
    <property type="evidence" value="ECO:0007669"/>
    <property type="project" value="InterPro"/>
</dbReference>
<dbReference type="Gene3D" id="2.60.420.10">
    <property type="entry name" value="Maltose phosphorylase, domain 3"/>
    <property type="match status" value="1"/>
</dbReference>
<dbReference type="GO" id="GO:0016757">
    <property type="term" value="F:glycosyltransferase activity"/>
    <property type="evidence" value="ECO:0007669"/>
    <property type="project" value="UniProtKB-ARBA"/>
</dbReference>
<dbReference type="GO" id="GO:0005975">
    <property type="term" value="P:carbohydrate metabolic process"/>
    <property type="evidence" value="ECO:0007669"/>
    <property type="project" value="InterPro"/>
</dbReference>
<dbReference type="SUPFAM" id="SSF74650">
    <property type="entry name" value="Galactose mutarotase-like"/>
    <property type="match status" value="1"/>
</dbReference>
<evidence type="ECO:0000256" key="3">
    <source>
        <dbReference type="PIRSR" id="PIRSR036289-51"/>
    </source>
</evidence>
<dbReference type="PANTHER" id="PTHR11051:SF13">
    <property type="entry name" value="GLYCOSYL TRANSFERASE"/>
    <property type="match status" value="1"/>
</dbReference>
<feature type="binding site" evidence="3">
    <location>
        <begin position="324"/>
        <end position="325"/>
    </location>
    <ligand>
        <name>substrate</name>
    </ligand>
</feature>
<dbReference type="InterPro" id="IPR012341">
    <property type="entry name" value="6hp_glycosidase-like_sf"/>
</dbReference>
<evidence type="ECO:0000313" key="8">
    <source>
        <dbReference type="Proteomes" id="UP000249066"/>
    </source>
</evidence>
<reference evidence="7 8" key="1">
    <citation type="submission" date="2017-08" db="EMBL/GenBank/DDBJ databases">
        <title>Infants hospitalized years apart are colonized by the same room-sourced microbial strains.</title>
        <authorList>
            <person name="Brooks B."/>
            <person name="Olm M.R."/>
            <person name="Firek B.A."/>
            <person name="Baker R."/>
            <person name="Thomas B.C."/>
            <person name="Morowitz M.J."/>
            <person name="Banfield J.F."/>
        </authorList>
    </citation>
    <scope>NUCLEOTIDE SEQUENCE [LARGE SCALE GENOMIC DNA]</scope>
    <source>
        <strain evidence="7">S2_018_000_R2_101</strain>
    </source>
</reference>
<dbReference type="Gene3D" id="2.70.98.40">
    <property type="entry name" value="Glycoside hydrolase, family 65, N-terminal domain"/>
    <property type="match status" value="1"/>
</dbReference>
<dbReference type="PANTHER" id="PTHR11051">
    <property type="entry name" value="GLYCOSYL HYDROLASE-RELATED"/>
    <property type="match status" value="1"/>
</dbReference>
<dbReference type="InterPro" id="IPR005195">
    <property type="entry name" value="Glyco_hydro_65_M"/>
</dbReference>
<protein>
    <submittedName>
        <fullName evidence="7">Glycoside hydrolase family 65 protein</fullName>
    </submittedName>
</protein>
<dbReference type="Proteomes" id="UP000249066">
    <property type="component" value="Unassembled WGS sequence"/>
</dbReference>
<name>A0A2W5C9B7_9SPHN</name>